<evidence type="ECO:0000256" key="5">
    <source>
        <dbReference type="RuleBase" id="RU363029"/>
    </source>
</evidence>
<evidence type="ECO:0000256" key="4">
    <source>
        <dbReference type="ARBA" id="ARBA00025955"/>
    </source>
</evidence>
<evidence type="ECO:0000256" key="1">
    <source>
        <dbReference type="ARBA" id="ARBA00009424"/>
    </source>
</evidence>
<protein>
    <recommendedName>
        <fullName evidence="5">Replication enhancer</fullName>
        <shortName evidence="5">REn</shortName>
    </recommendedName>
</protein>
<dbReference type="PRINTS" id="PR00231">
    <property type="entry name" value="GEMCOATAL3"/>
</dbReference>
<reference evidence="6" key="1">
    <citation type="submission" date="2011-08" db="EMBL/GenBank/DDBJ databases">
        <authorList>
            <person name="Phaneendra C."/>
            <person name="Mandal B."/>
            <person name="Rao K.R.S.S."/>
            <person name="Jain R.K."/>
        </authorList>
    </citation>
    <scope>NUCLEOTIDE SEQUENCE</scope>
    <source>
        <strain evidence="6">SLCCNV-[Pum:IARI]</strain>
    </source>
</reference>
<comment type="function">
    <text evidence="3">Increases viral DNA accumulation. Enhances infectivity and symptom expression.</text>
</comment>
<keyword evidence="2 5" id="KW-0945">Host-virus interaction</keyword>
<dbReference type="Pfam" id="PF01407">
    <property type="entry name" value="Gemini_AL3"/>
    <property type="match status" value="1"/>
</dbReference>
<evidence type="ECO:0000256" key="2">
    <source>
        <dbReference type="ARBA" id="ARBA00022581"/>
    </source>
</evidence>
<organism evidence="6">
    <name type="scientific">Squash leaf curl China virus</name>
    <dbReference type="NCBI Taxonomy" id="223323"/>
    <lineage>
        <taxon>Viruses</taxon>
        <taxon>Monodnaviria</taxon>
        <taxon>Shotokuvirae</taxon>
        <taxon>Cressdnaviricota</taxon>
        <taxon>Repensiviricetes</taxon>
        <taxon>Geplafuvirales</taxon>
        <taxon>Geminiviridae</taxon>
        <taxon>Begomovirus</taxon>
        <taxon>Begomovirus cucurbitachinaense</taxon>
    </lineage>
</organism>
<dbReference type="InterPro" id="IPR000657">
    <property type="entry name" value="Gemini_AL3"/>
</dbReference>
<sequence length="138" mass="16132">MITDSRTGEYITADRAEDGVYIWEVPNPLYFKITKHDIRPCLTEHDIIKVQIMFNHNLRKALGLHKCVLMFQIWTGLRPPIGIFLRVFKTQVLKYLDMLGVIGINNVIRAVYHVLDSVLEKTIDVWTTYDIKLNIFNL</sequence>
<dbReference type="EMBL" id="JN587811">
    <property type="protein sequence ID" value="AEX55204.1"/>
    <property type="molecule type" value="Genomic_DNA"/>
</dbReference>
<proteinExistence type="inferred from homology"/>
<evidence type="ECO:0000256" key="3">
    <source>
        <dbReference type="ARBA" id="ARBA00025603"/>
    </source>
</evidence>
<comment type="subunit">
    <text evidence="4 5">Homooligomer. Interacts with the replication-associated protein (REP). Interacts with host proliferating cell nuclear antigen (PCNA). Interacts with host retinoblastoma-related protein 1 (RBR1), and may thereby deregulate the host cell cycle. Oligomerization and interaction with PCNA are necessary for optimal replication enhancement.</text>
</comment>
<accession>H2DEP2</accession>
<dbReference type="GO" id="GO:0016032">
    <property type="term" value="P:viral process"/>
    <property type="evidence" value="ECO:0007669"/>
    <property type="project" value="InterPro"/>
</dbReference>
<comment type="similarity">
    <text evidence="1 5">Belongs to the geminiviridae replication enhancer protein family.</text>
</comment>
<evidence type="ECO:0000313" key="6">
    <source>
        <dbReference type="EMBL" id="AEX55204.1"/>
    </source>
</evidence>
<name>H2DEP2_9GEMI</name>